<comment type="subcellular location">
    <subcellularLocation>
        <location evidence="1">Membrane</location>
        <topology evidence="1">Multi-pass membrane protein</topology>
    </subcellularLocation>
</comment>
<dbReference type="RefSeq" id="WP_075730474.1">
    <property type="nucleotide sequence ID" value="NZ_BJNB01000005.1"/>
</dbReference>
<protein>
    <submittedName>
        <fullName evidence="9">C50 carotenoid epsilon cyclase</fullName>
    </submittedName>
</protein>
<keyword evidence="7" id="KW-0413">Isomerase</keyword>
<dbReference type="OrthoDB" id="4774157at2"/>
<evidence type="ECO:0000256" key="3">
    <source>
        <dbReference type="ARBA" id="ARBA00022692"/>
    </source>
</evidence>
<sequence length="109" mass="12500">MAAVYLLILGFSLLGMFLCDHRWRLTFFHDARRAWLLCIACTVLFLVWDALGIATGTFFRGGSPYMTGIELAPELPVEEPIFLFFLSYLTLNLISAFRRLFSSRQESPQ</sequence>
<evidence type="ECO:0000256" key="6">
    <source>
        <dbReference type="ARBA" id="ARBA00023136"/>
    </source>
</evidence>
<keyword evidence="6 8" id="KW-0472">Membrane</keyword>
<dbReference type="AlphaFoldDB" id="A0A1L7CNZ0"/>
<evidence type="ECO:0000256" key="1">
    <source>
        <dbReference type="ARBA" id="ARBA00004141"/>
    </source>
</evidence>
<evidence type="ECO:0000313" key="11">
    <source>
        <dbReference type="Proteomes" id="UP000185479"/>
    </source>
</evidence>
<dbReference type="EMBL" id="CP009246">
    <property type="protein sequence ID" value="APT87541.1"/>
    <property type="molecule type" value="Genomic_DNA"/>
</dbReference>
<evidence type="ECO:0000256" key="8">
    <source>
        <dbReference type="SAM" id="Phobius"/>
    </source>
</evidence>
<evidence type="ECO:0000313" key="10">
    <source>
        <dbReference type="EMBL" id="GEB97091.1"/>
    </source>
</evidence>
<reference evidence="10 12" key="2">
    <citation type="submission" date="2019-06" db="EMBL/GenBank/DDBJ databases">
        <title>Whole genome shotgun sequence of Corynebacterium flavescens NBRC 14136.</title>
        <authorList>
            <person name="Hosoyama A."/>
            <person name="Uohara A."/>
            <person name="Ohji S."/>
            <person name="Ichikawa N."/>
        </authorList>
    </citation>
    <scope>NUCLEOTIDE SEQUENCE [LARGE SCALE GENOMIC DNA]</scope>
    <source>
        <strain evidence="10 12">NBRC 14136</strain>
    </source>
</reference>
<dbReference type="EMBL" id="BJNB01000005">
    <property type="protein sequence ID" value="GEB97091.1"/>
    <property type="molecule type" value="Genomic_DNA"/>
</dbReference>
<dbReference type="GO" id="GO:0016117">
    <property type="term" value="P:carotenoid biosynthetic process"/>
    <property type="evidence" value="ECO:0007669"/>
    <property type="project" value="UniProtKB-KW"/>
</dbReference>
<feature type="transmembrane region" description="Helical" evidence="8">
    <location>
        <begin position="6"/>
        <end position="23"/>
    </location>
</feature>
<dbReference type="GO" id="GO:0016020">
    <property type="term" value="C:membrane"/>
    <property type="evidence" value="ECO:0007669"/>
    <property type="project" value="UniProtKB-SubCell"/>
</dbReference>
<gene>
    <name evidence="10" type="ORF">CFL01nite_05860</name>
    <name evidence="9" type="ORF">CFLV_10465</name>
</gene>
<dbReference type="STRING" id="28028.CFLV_10465"/>
<dbReference type="NCBIfam" id="TIGR03462">
    <property type="entry name" value="CarR_dom_SF"/>
    <property type="match status" value="1"/>
</dbReference>
<dbReference type="GO" id="GO:0045436">
    <property type="term" value="F:lycopene beta cyclase activity"/>
    <property type="evidence" value="ECO:0007669"/>
    <property type="project" value="UniProtKB-ARBA"/>
</dbReference>
<keyword evidence="4" id="KW-0125">Carotenoid biosynthesis</keyword>
<proteinExistence type="predicted"/>
<keyword evidence="3 8" id="KW-0812">Transmembrane</keyword>
<dbReference type="Proteomes" id="UP000185479">
    <property type="component" value="Chromosome"/>
</dbReference>
<evidence type="ECO:0000256" key="4">
    <source>
        <dbReference type="ARBA" id="ARBA00022746"/>
    </source>
</evidence>
<feature type="transmembrane region" description="Helical" evidence="8">
    <location>
        <begin position="35"/>
        <end position="61"/>
    </location>
</feature>
<keyword evidence="11" id="KW-1185">Reference proteome</keyword>
<dbReference type="KEGG" id="cfc:CFLV_10465"/>
<comment type="pathway">
    <text evidence="2">Carotenoid biosynthesis.</text>
</comment>
<dbReference type="Proteomes" id="UP000315353">
    <property type="component" value="Unassembled WGS sequence"/>
</dbReference>
<organism evidence="9 11">
    <name type="scientific">Corynebacterium flavescens</name>
    <dbReference type="NCBI Taxonomy" id="28028"/>
    <lineage>
        <taxon>Bacteria</taxon>
        <taxon>Bacillati</taxon>
        <taxon>Actinomycetota</taxon>
        <taxon>Actinomycetes</taxon>
        <taxon>Mycobacteriales</taxon>
        <taxon>Corynebacteriaceae</taxon>
        <taxon>Corynebacterium</taxon>
    </lineage>
</organism>
<reference evidence="9 11" key="1">
    <citation type="submission" date="2014-08" db="EMBL/GenBank/DDBJ databases">
        <title>Complete genome sequence of Corynebacterium flavescens OJ8(T)(=DSM 20296(T)), isolated from cheese.</title>
        <authorList>
            <person name="Ruckert C."/>
            <person name="Albersmeier A."/>
            <person name="Winkler A."/>
            <person name="Kalinowski J."/>
        </authorList>
    </citation>
    <scope>NUCLEOTIDE SEQUENCE [LARGE SCALE GENOMIC DNA]</scope>
    <source>
        <strain evidence="9 11">OJ8</strain>
    </source>
</reference>
<dbReference type="GO" id="GO:0016872">
    <property type="term" value="F:intramolecular lyase activity"/>
    <property type="evidence" value="ECO:0007669"/>
    <property type="project" value="InterPro"/>
</dbReference>
<evidence type="ECO:0000313" key="12">
    <source>
        <dbReference type="Proteomes" id="UP000315353"/>
    </source>
</evidence>
<evidence type="ECO:0000256" key="2">
    <source>
        <dbReference type="ARBA" id="ARBA00004829"/>
    </source>
</evidence>
<evidence type="ECO:0000256" key="5">
    <source>
        <dbReference type="ARBA" id="ARBA00022989"/>
    </source>
</evidence>
<evidence type="ECO:0000256" key="7">
    <source>
        <dbReference type="ARBA" id="ARBA00023235"/>
    </source>
</evidence>
<dbReference type="InterPro" id="IPR017825">
    <property type="entry name" value="Lycopene_cyclase_dom"/>
</dbReference>
<name>A0A1L7CNZ0_CORFL</name>
<keyword evidence="5 8" id="KW-1133">Transmembrane helix</keyword>
<feature type="transmembrane region" description="Helical" evidence="8">
    <location>
        <begin position="81"/>
        <end position="101"/>
    </location>
</feature>
<evidence type="ECO:0000313" key="9">
    <source>
        <dbReference type="EMBL" id="APT87541.1"/>
    </source>
</evidence>
<accession>A0A1L7CNZ0</accession>
<dbReference type="GeneID" id="82881104"/>